<accession>A0A2H0VGE2</accession>
<keyword evidence="1" id="KW-1133">Transmembrane helix</keyword>
<reference evidence="3" key="1">
    <citation type="submission" date="2017-09" db="EMBL/GenBank/DDBJ databases">
        <title>Depth-based differentiation of microbial function through sediment-hosted aquifers and enrichment of novel symbionts in the deep terrestrial subsurface.</title>
        <authorList>
            <person name="Probst A.J."/>
            <person name="Ladd B."/>
            <person name="Jarett J.K."/>
            <person name="Geller-Mcgrath D.E."/>
            <person name="Sieber C.M.K."/>
            <person name="Emerson J.B."/>
            <person name="Anantharaman K."/>
            <person name="Thomas B.C."/>
            <person name="Malmstrom R."/>
            <person name="Stieglmeier M."/>
            <person name="Klingl A."/>
            <person name="Woyke T."/>
            <person name="Ryan C.M."/>
            <person name="Banfield J.F."/>
        </authorList>
    </citation>
    <scope>NUCLEOTIDE SEQUENCE [LARGE SCALE GENOMIC DNA]</scope>
</reference>
<keyword evidence="1" id="KW-0812">Transmembrane</keyword>
<evidence type="ECO:0000256" key="1">
    <source>
        <dbReference type="SAM" id="Phobius"/>
    </source>
</evidence>
<proteinExistence type="predicted"/>
<protein>
    <submittedName>
        <fullName evidence="2">Uncharacterized protein</fullName>
    </submittedName>
</protein>
<dbReference type="Proteomes" id="UP000231466">
    <property type="component" value="Unassembled WGS sequence"/>
</dbReference>
<evidence type="ECO:0000313" key="3">
    <source>
        <dbReference type="Proteomes" id="UP000231466"/>
    </source>
</evidence>
<dbReference type="AlphaFoldDB" id="A0A2H0VGE2"/>
<gene>
    <name evidence="2" type="ORF">COT89_00455</name>
</gene>
<name>A0A2H0VGE2_9BACT</name>
<sequence length="67" mass="8231">MENETFWTLATDLAHWEFELFLIILFDFVIGILLWPRLKKIFKHHKNDDDKILQLERKIEDLYKKLG</sequence>
<evidence type="ECO:0000313" key="2">
    <source>
        <dbReference type="EMBL" id="PIR98172.1"/>
    </source>
</evidence>
<dbReference type="EMBL" id="PFAH01000002">
    <property type="protein sequence ID" value="PIR98172.1"/>
    <property type="molecule type" value="Genomic_DNA"/>
</dbReference>
<comment type="caution">
    <text evidence="2">The sequence shown here is derived from an EMBL/GenBank/DDBJ whole genome shotgun (WGS) entry which is preliminary data.</text>
</comment>
<keyword evidence="1" id="KW-0472">Membrane</keyword>
<feature type="transmembrane region" description="Helical" evidence="1">
    <location>
        <begin position="20"/>
        <end position="38"/>
    </location>
</feature>
<organism evidence="2 3">
    <name type="scientific">Candidatus Colwellbacteria bacterium CG10_big_fil_rev_8_21_14_0_10_42_22</name>
    <dbReference type="NCBI Taxonomy" id="1974540"/>
    <lineage>
        <taxon>Bacteria</taxon>
        <taxon>Candidatus Colwelliibacteriota</taxon>
    </lineage>
</organism>